<reference evidence="4 5" key="1">
    <citation type="journal article" date="2020" name="Mol. Plant">
        <title>The Chromosome-Based Rubber Tree Genome Provides New Insights into Spurge Genome Evolution and Rubber Biosynthesis.</title>
        <authorList>
            <person name="Liu J."/>
            <person name="Shi C."/>
            <person name="Shi C.C."/>
            <person name="Li W."/>
            <person name="Zhang Q.J."/>
            <person name="Zhang Y."/>
            <person name="Li K."/>
            <person name="Lu H.F."/>
            <person name="Shi C."/>
            <person name="Zhu S.T."/>
            <person name="Xiao Z.Y."/>
            <person name="Nan H."/>
            <person name="Yue Y."/>
            <person name="Zhu X.G."/>
            <person name="Wu Y."/>
            <person name="Hong X.N."/>
            <person name="Fan G.Y."/>
            <person name="Tong Y."/>
            <person name="Zhang D."/>
            <person name="Mao C.L."/>
            <person name="Liu Y.L."/>
            <person name="Hao S.J."/>
            <person name="Liu W.Q."/>
            <person name="Lv M.Q."/>
            <person name="Zhang H.B."/>
            <person name="Liu Y."/>
            <person name="Hu-Tang G.R."/>
            <person name="Wang J.P."/>
            <person name="Wang J.H."/>
            <person name="Sun Y.H."/>
            <person name="Ni S.B."/>
            <person name="Chen W.B."/>
            <person name="Zhang X.C."/>
            <person name="Jiao Y.N."/>
            <person name="Eichler E.E."/>
            <person name="Li G.H."/>
            <person name="Liu X."/>
            <person name="Gao L.Z."/>
        </authorList>
    </citation>
    <scope>NUCLEOTIDE SEQUENCE [LARGE SCALE GENOMIC DNA]</scope>
    <source>
        <strain evidence="5">cv. GT1</strain>
        <tissue evidence="4">Leaf</tissue>
    </source>
</reference>
<dbReference type="GO" id="GO:0006508">
    <property type="term" value="P:proteolysis"/>
    <property type="evidence" value="ECO:0007669"/>
    <property type="project" value="InterPro"/>
</dbReference>
<dbReference type="PANTHER" id="PTHR10795">
    <property type="entry name" value="PROPROTEIN CONVERTASE SUBTILISIN/KEXIN"/>
    <property type="match status" value="1"/>
</dbReference>
<dbReference type="SUPFAM" id="SSF52743">
    <property type="entry name" value="Subtilisin-like"/>
    <property type="match status" value="1"/>
</dbReference>
<comment type="caution">
    <text evidence="4">The sequence shown here is derived from an EMBL/GenBank/DDBJ whole genome shotgun (WGS) entry which is preliminary data.</text>
</comment>
<dbReference type="Gene3D" id="3.40.50.200">
    <property type="entry name" value="Peptidase S8/S53 domain"/>
    <property type="match status" value="1"/>
</dbReference>
<evidence type="ECO:0000256" key="2">
    <source>
        <dbReference type="ARBA" id="ARBA00011073"/>
    </source>
</evidence>
<dbReference type="GO" id="GO:0005576">
    <property type="term" value="C:extracellular region"/>
    <property type="evidence" value="ECO:0007669"/>
    <property type="project" value="UniProtKB-SubCell"/>
</dbReference>
<comment type="similarity">
    <text evidence="2">Belongs to the peptidase S8 family.</text>
</comment>
<protein>
    <recommendedName>
        <fullName evidence="6">Peptidase S8/S53 domain-containing protein</fullName>
    </recommendedName>
</protein>
<keyword evidence="3" id="KW-0732">Signal</keyword>
<organism evidence="4 5">
    <name type="scientific">Hevea brasiliensis</name>
    <name type="common">Para rubber tree</name>
    <name type="synonym">Siphonia brasiliensis</name>
    <dbReference type="NCBI Taxonomy" id="3981"/>
    <lineage>
        <taxon>Eukaryota</taxon>
        <taxon>Viridiplantae</taxon>
        <taxon>Streptophyta</taxon>
        <taxon>Embryophyta</taxon>
        <taxon>Tracheophyta</taxon>
        <taxon>Spermatophyta</taxon>
        <taxon>Magnoliopsida</taxon>
        <taxon>eudicotyledons</taxon>
        <taxon>Gunneridae</taxon>
        <taxon>Pentapetalae</taxon>
        <taxon>rosids</taxon>
        <taxon>fabids</taxon>
        <taxon>Malpighiales</taxon>
        <taxon>Euphorbiaceae</taxon>
        <taxon>Crotonoideae</taxon>
        <taxon>Micrandreae</taxon>
        <taxon>Hevea</taxon>
    </lineage>
</organism>
<sequence length="166" mass="17557">MIVMNDELDGFVTTASLHVLPASHVSYVAGSAIKAYINSSSSPTATILFKGTVVGLPEAPQVAEFSSEWHCALLRSAHPDWSPAAIKSAIMTTANLNNLGDKPISDQQFVQATVFDMGAGHVNPAGANNPGLIYDIQPDDYIPYLCGLGYSQRGGTYSAGHSDMLK</sequence>
<evidence type="ECO:0000313" key="4">
    <source>
        <dbReference type="EMBL" id="KAF2298930.1"/>
    </source>
</evidence>
<dbReference type="Proteomes" id="UP000467840">
    <property type="component" value="Chromosome 1"/>
</dbReference>
<evidence type="ECO:0000256" key="1">
    <source>
        <dbReference type="ARBA" id="ARBA00004613"/>
    </source>
</evidence>
<dbReference type="InterPro" id="IPR036852">
    <property type="entry name" value="Peptidase_S8/S53_dom_sf"/>
</dbReference>
<evidence type="ECO:0000256" key="3">
    <source>
        <dbReference type="ARBA" id="ARBA00022729"/>
    </source>
</evidence>
<evidence type="ECO:0008006" key="6">
    <source>
        <dbReference type="Google" id="ProtNLM"/>
    </source>
</evidence>
<dbReference type="GO" id="GO:0004252">
    <property type="term" value="F:serine-type endopeptidase activity"/>
    <property type="evidence" value="ECO:0007669"/>
    <property type="project" value="InterPro"/>
</dbReference>
<gene>
    <name evidence="4" type="ORF">GH714_029205</name>
</gene>
<dbReference type="EMBL" id="JAAGAX010000011">
    <property type="protein sequence ID" value="KAF2298930.1"/>
    <property type="molecule type" value="Genomic_DNA"/>
</dbReference>
<name>A0A6A6LBV8_HEVBR</name>
<comment type="subcellular location">
    <subcellularLocation>
        <location evidence="1">Secreted</location>
    </subcellularLocation>
</comment>
<dbReference type="Gene3D" id="3.50.30.30">
    <property type="match status" value="1"/>
</dbReference>
<keyword evidence="5" id="KW-1185">Reference proteome</keyword>
<dbReference type="AlphaFoldDB" id="A0A6A6LBV8"/>
<evidence type="ECO:0000313" key="5">
    <source>
        <dbReference type="Proteomes" id="UP000467840"/>
    </source>
</evidence>
<proteinExistence type="inferred from homology"/>
<dbReference type="InterPro" id="IPR045051">
    <property type="entry name" value="SBT"/>
</dbReference>
<accession>A0A6A6LBV8</accession>
<dbReference type="CDD" id="cd02120">
    <property type="entry name" value="PA_subtilisin_like"/>
    <property type="match status" value="1"/>
</dbReference>